<evidence type="ECO:0000313" key="1">
    <source>
        <dbReference type="EMBL" id="QHU12498.1"/>
    </source>
</evidence>
<sequence>MPDKNELVRMIKKTYLGKMALNYKNRLILGWFSAGCLVGLTFGYSISRIVNRVYKDNIGSKHTE</sequence>
<organism evidence="1">
    <name type="scientific">viral metagenome</name>
    <dbReference type="NCBI Taxonomy" id="1070528"/>
    <lineage>
        <taxon>unclassified sequences</taxon>
        <taxon>metagenomes</taxon>
        <taxon>organismal metagenomes</taxon>
    </lineage>
</organism>
<reference evidence="1" key="1">
    <citation type="journal article" date="2020" name="Nature">
        <title>Giant virus diversity and host interactions through global metagenomics.</title>
        <authorList>
            <person name="Schulz F."/>
            <person name="Roux S."/>
            <person name="Paez-Espino D."/>
            <person name="Jungbluth S."/>
            <person name="Walsh D.A."/>
            <person name="Denef V.J."/>
            <person name="McMahon K.D."/>
            <person name="Konstantinidis K.T."/>
            <person name="Eloe-Fadrosh E.A."/>
            <person name="Kyrpides N.C."/>
            <person name="Woyke T."/>
        </authorList>
    </citation>
    <scope>NUCLEOTIDE SEQUENCE</scope>
    <source>
        <strain evidence="1">GVMAG-S-1101171-110</strain>
    </source>
</reference>
<name>A0A6C0K898_9ZZZZ</name>
<accession>A0A6C0K898</accession>
<dbReference type="AlphaFoldDB" id="A0A6C0K898"/>
<proteinExistence type="predicted"/>
<dbReference type="EMBL" id="MN740801">
    <property type="protein sequence ID" value="QHU12498.1"/>
    <property type="molecule type" value="Genomic_DNA"/>
</dbReference>
<protein>
    <submittedName>
        <fullName evidence="1">Uncharacterized protein</fullName>
    </submittedName>
</protein>